<evidence type="ECO:0000256" key="8">
    <source>
        <dbReference type="ARBA" id="ARBA00023136"/>
    </source>
</evidence>
<dbReference type="AlphaFoldDB" id="A0A1W0WC13"/>
<dbReference type="PANTHER" id="PTHR13121">
    <property type="entry name" value="GPI TRANSAMIDASE COMPONENT PIG-U"/>
    <property type="match status" value="1"/>
</dbReference>
<keyword evidence="6" id="KW-0256">Endoplasmic reticulum</keyword>
<feature type="transmembrane region" description="Helical" evidence="9">
    <location>
        <begin position="322"/>
        <end position="352"/>
    </location>
</feature>
<feature type="transmembrane region" description="Helical" evidence="9">
    <location>
        <begin position="393"/>
        <end position="415"/>
    </location>
</feature>
<reference evidence="11" key="1">
    <citation type="submission" date="2017-01" db="EMBL/GenBank/DDBJ databases">
        <title>Comparative genomics of anhydrobiosis in the tardigrade Hypsibius dujardini.</title>
        <authorList>
            <person name="Yoshida Y."/>
            <person name="Koutsovoulos G."/>
            <person name="Laetsch D."/>
            <person name="Stevens L."/>
            <person name="Kumar S."/>
            <person name="Horikawa D."/>
            <person name="Ishino K."/>
            <person name="Komine S."/>
            <person name="Tomita M."/>
            <person name="Blaxter M."/>
            <person name="Arakawa K."/>
        </authorList>
    </citation>
    <scope>NUCLEOTIDE SEQUENCE [LARGE SCALE GENOMIC DNA]</scope>
    <source>
        <strain evidence="11">Z151</strain>
    </source>
</reference>
<feature type="transmembrane region" description="Helical" evidence="9">
    <location>
        <begin position="84"/>
        <end position="105"/>
    </location>
</feature>
<feature type="transmembrane region" description="Helical" evidence="9">
    <location>
        <begin position="293"/>
        <end position="310"/>
    </location>
</feature>
<feature type="transmembrane region" description="Helical" evidence="9">
    <location>
        <begin position="130"/>
        <end position="150"/>
    </location>
</feature>
<accession>A0A1W0WC13</accession>
<dbReference type="GO" id="GO:0016255">
    <property type="term" value="P:attachment of GPI anchor to protein"/>
    <property type="evidence" value="ECO:0007669"/>
    <property type="project" value="InterPro"/>
</dbReference>
<keyword evidence="11" id="KW-1185">Reference proteome</keyword>
<organism evidence="10 11">
    <name type="scientific">Hypsibius exemplaris</name>
    <name type="common">Freshwater tardigrade</name>
    <dbReference type="NCBI Taxonomy" id="2072580"/>
    <lineage>
        <taxon>Eukaryota</taxon>
        <taxon>Metazoa</taxon>
        <taxon>Ecdysozoa</taxon>
        <taxon>Tardigrada</taxon>
        <taxon>Eutardigrada</taxon>
        <taxon>Parachela</taxon>
        <taxon>Hypsibioidea</taxon>
        <taxon>Hypsibiidae</taxon>
        <taxon>Hypsibius</taxon>
    </lineage>
</organism>
<feature type="transmembrane region" description="Helical" evidence="9">
    <location>
        <begin position="235"/>
        <end position="259"/>
    </location>
</feature>
<feature type="transmembrane region" description="Helical" evidence="9">
    <location>
        <begin position="162"/>
        <end position="179"/>
    </location>
</feature>
<feature type="transmembrane region" description="Helical" evidence="9">
    <location>
        <begin position="364"/>
        <end position="381"/>
    </location>
</feature>
<dbReference type="GO" id="GO:0042765">
    <property type="term" value="C:GPI-anchor transamidase complex"/>
    <property type="evidence" value="ECO:0007669"/>
    <property type="project" value="InterPro"/>
</dbReference>
<comment type="pathway">
    <text evidence="2">Glycolipid biosynthesis; glycosylphosphatidylinositol-anchor biosynthesis.</text>
</comment>
<dbReference type="OrthoDB" id="549017at2759"/>
<evidence type="ECO:0000256" key="7">
    <source>
        <dbReference type="ARBA" id="ARBA00022989"/>
    </source>
</evidence>
<proteinExistence type="inferred from homology"/>
<dbReference type="InterPro" id="IPR009600">
    <property type="entry name" value="PIG-U"/>
</dbReference>
<keyword evidence="5 9" id="KW-0812">Transmembrane</keyword>
<dbReference type="Proteomes" id="UP000192578">
    <property type="component" value="Unassembled WGS sequence"/>
</dbReference>
<dbReference type="Pfam" id="PF06728">
    <property type="entry name" value="PIG-U"/>
    <property type="match status" value="1"/>
</dbReference>
<comment type="caution">
    <text evidence="10">The sequence shown here is derived from an EMBL/GenBank/DDBJ whole genome shotgun (WGS) entry which is preliminary data.</text>
</comment>
<evidence type="ECO:0000256" key="5">
    <source>
        <dbReference type="ARBA" id="ARBA00022692"/>
    </source>
</evidence>
<keyword evidence="7 9" id="KW-1133">Transmembrane helix</keyword>
<comment type="subcellular location">
    <subcellularLocation>
        <location evidence="1">Endoplasmic reticulum membrane</location>
        <topology evidence="1">Multi-pass membrane protein</topology>
    </subcellularLocation>
</comment>
<protein>
    <submittedName>
        <fullName evidence="10">Phosphatidylinositol glycan anchor biosynthesis class U protein</fullName>
    </submittedName>
</protein>
<dbReference type="GO" id="GO:0006506">
    <property type="term" value="P:GPI anchor biosynthetic process"/>
    <property type="evidence" value="ECO:0007669"/>
    <property type="project" value="UniProtKB-UniPathway"/>
</dbReference>
<evidence type="ECO:0000256" key="3">
    <source>
        <dbReference type="ARBA" id="ARBA00010026"/>
    </source>
</evidence>
<keyword evidence="8 9" id="KW-0472">Membrane</keyword>
<dbReference type="EMBL" id="MTYJ01000138">
    <property type="protein sequence ID" value="OQV12718.1"/>
    <property type="molecule type" value="Genomic_DNA"/>
</dbReference>
<keyword evidence="4" id="KW-0337">GPI-anchor biosynthesis</keyword>
<evidence type="ECO:0000256" key="1">
    <source>
        <dbReference type="ARBA" id="ARBA00004477"/>
    </source>
</evidence>
<feature type="transmembrane region" description="Helical" evidence="9">
    <location>
        <begin position="265"/>
        <end position="286"/>
    </location>
</feature>
<sequence>MELAVLVGAAAAGFALRSGLIFSDLPKLVSQRVEFSVPTNSWQRVLEGSFLYDSGVDPYSGDIFHETPLCLVLFAVLKKRISCFGIDLIFPVLDVVTAFLLFFFARNLVQDTIVSEQKAKEKHASGTSKLLVPFADIVTVPRMVLLWYLFNPHIIGSCLEKTTSVFTNFLLAAMLLSASQGPSLLSRLSSLFFLALATYQTLYMFLLFPALHLYLLQNAPEKCRSSRKFHIARLVIHLGIFGGILAALVIGSSVIMGSWSFIRGVYGFAVFAPDLTPNIGLFWYFFTEMFEQFRTFFTWIFFLNICIYSVPVSIKLRHDPPFAIFTLLSLITIFKPYPSYGDVGFYLSLFPIWKRLYPHMRQSLVVVVMLLVAAVLFPILWKLWIEVGSANANFFYAITLVFVASQVFFVTDIMLAHEKREWHLMNGMKSDVDANGKAAELLLD</sequence>
<evidence type="ECO:0000256" key="6">
    <source>
        <dbReference type="ARBA" id="ARBA00022824"/>
    </source>
</evidence>
<feature type="transmembrane region" description="Helical" evidence="9">
    <location>
        <begin position="191"/>
        <end position="215"/>
    </location>
</feature>
<name>A0A1W0WC13_HYPEX</name>
<evidence type="ECO:0000313" key="10">
    <source>
        <dbReference type="EMBL" id="OQV12718.1"/>
    </source>
</evidence>
<evidence type="ECO:0000256" key="2">
    <source>
        <dbReference type="ARBA" id="ARBA00004687"/>
    </source>
</evidence>
<gene>
    <name evidence="10" type="ORF">BV898_13038</name>
</gene>
<evidence type="ECO:0000256" key="4">
    <source>
        <dbReference type="ARBA" id="ARBA00022502"/>
    </source>
</evidence>
<evidence type="ECO:0000313" key="11">
    <source>
        <dbReference type="Proteomes" id="UP000192578"/>
    </source>
</evidence>
<evidence type="ECO:0000256" key="9">
    <source>
        <dbReference type="SAM" id="Phobius"/>
    </source>
</evidence>
<dbReference type="PANTHER" id="PTHR13121:SF0">
    <property type="entry name" value="PHOSPHATIDYLINOSITOL GLYCAN ANCHOR BIOSYNTHESIS CLASS U PROTEIN"/>
    <property type="match status" value="1"/>
</dbReference>
<dbReference type="UniPathway" id="UPA00196"/>
<comment type="similarity">
    <text evidence="3">Belongs to the PIGU family.</text>
</comment>